<feature type="signal peptide" evidence="1">
    <location>
        <begin position="1"/>
        <end position="22"/>
    </location>
</feature>
<dbReference type="EMBL" id="DF973697">
    <property type="protein sequence ID" value="GAU37997.1"/>
    <property type="molecule type" value="Genomic_DNA"/>
</dbReference>
<keyword evidence="1" id="KW-0732">Signal</keyword>
<accession>A0A2Z6P6C9</accession>
<organism evidence="2 3">
    <name type="scientific">Trifolium subterraneum</name>
    <name type="common">Subterranean clover</name>
    <dbReference type="NCBI Taxonomy" id="3900"/>
    <lineage>
        <taxon>Eukaryota</taxon>
        <taxon>Viridiplantae</taxon>
        <taxon>Streptophyta</taxon>
        <taxon>Embryophyta</taxon>
        <taxon>Tracheophyta</taxon>
        <taxon>Spermatophyta</taxon>
        <taxon>Magnoliopsida</taxon>
        <taxon>eudicotyledons</taxon>
        <taxon>Gunneridae</taxon>
        <taxon>Pentapetalae</taxon>
        <taxon>rosids</taxon>
        <taxon>fabids</taxon>
        <taxon>Fabales</taxon>
        <taxon>Fabaceae</taxon>
        <taxon>Papilionoideae</taxon>
        <taxon>50 kb inversion clade</taxon>
        <taxon>NPAAA clade</taxon>
        <taxon>Hologalegina</taxon>
        <taxon>IRL clade</taxon>
        <taxon>Trifolieae</taxon>
        <taxon>Trifolium</taxon>
    </lineage>
</organism>
<gene>
    <name evidence="2" type="ORF">TSUD_205370</name>
</gene>
<evidence type="ECO:0000313" key="2">
    <source>
        <dbReference type="EMBL" id="GAU37997.1"/>
    </source>
</evidence>
<name>A0A2Z6P6C9_TRISU</name>
<dbReference type="AlphaFoldDB" id="A0A2Z6P6C9"/>
<evidence type="ECO:0000256" key="1">
    <source>
        <dbReference type="SAM" id="SignalP"/>
    </source>
</evidence>
<keyword evidence="3" id="KW-1185">Reference proteome</keyword>
<protein>
    <submittedName>
        <fullName evidence="2">Uncharacterized protein</fullName>
    </submittedName>
</protein>
<reference evidence="3" key="1">
    <citation type="journal article" date="2017" name="Front. Plant Sci.">
        <title>Climate Clever Clovers: New Paradigm to Reduce the Environmental Footprint of Ruminants by Breeding Low Methanogenic Forages Utilizing Haplotype Variation.</title>
        <authorList>
            <person name="Kaur P."/>
            <person name="Appels R."/>
            <person name="Bayer P.E."/>
            <person name="Keeble-Gagnere G."/>
            <person name="Wang J."/>
            <person name="Hirakawa H."/>
            <person name="Shirasawa K."/>
            <person name="Vercoe P."/>
            <person name="Stefanova K."/>
            <person name="Durmic Z."/>
            <person name="Nichols P."/>
            <person name="Revell C."/>
            <person name="Isobe S.N."/>
            <person name="Edwards D."/>
            <person name="Erskine W."/>
        </authorList>
    </citation>
    <scope>NUCLEOTIDE SEQUENCE [LARGE SCALE GENOMIC DNA]</scope>
    <source>
        <strain evidence="3">cv. Daliak</strain>
    </source>
</reference>
<sequence length="99" mass="10983">MAQTNAFLVLVLLVVAILNGYSVEGAGRGNHLEKDDPVYKSQKATPSLWMQNFLFWDPICARCENDPTGCLGDYLKWCPNKDLQPTAAKTDDPKAENLP</sequence>
<evidence type="ECO:0000313" key="3">
    <source>
        <dbReference type="Proteomes" id="UP000242715"/>
    </source>
</evidence>
<dbReference type="Proteomes" id="UP000242715">
    <property type="component" value="Unassembled WGS sequence"/>
</dbReference>
<feature type="chain" id="PRO_5016322595" evidence="1">
    <location>
        <begin position="23"/>
        <end position="99"/>
    </location>
</feature>
<proteinExistence type="predicted"/>
<dbReference type="OrthoDB" id="10365340at2759"/>